<feature type="active site" description="Nucleophile" evidence="1">
    <location>
        <position position="63"/>
    </location>
</feature>
<evidence type="ECO:0000256" key="3">
    <source>
        <dbReference type="PIRSR" id="PIRSR015753-3"/>
    </source>
</evidence>
<gene>
    <name evidence="5" type="ORF">AVO44_16360</name>
</gene>
<evidence type="ECO:0000256" key="2">
    <source>
        <dbReference type="PIRSR" id="PIRSR015753-2"/>
    </source>
</evidence>
<evidence type="ECO:0000313" key="6">
    <source>
        <dbReference type="Proteomes" id="UP000053690"/>
    </source>
</evidence>
<dbReference type="PANTHER" id="PTHR32419">
    <property type="entry name" value="GLUTATHIONYL-HYDROQUINONE REDUCTASE"/>
    <property type="match status" value="1"/>
</dbReference>
<feature type="site" description="Lowers pKa of active site Cys" evidence="3">
    <location>
        <position position="253"/>
    </location>
</feature>
<dbReference type="Gene3D" id="1.20.1050.10">
    <property type="match status" value="1"/>
</dbReference>
<dbReference type="GO" id="GO:0004364">
    <property type="term" value="F:glutathione transferase activity"/>
    <property type="evidence" value="ECO:0007669"/>
    <property type="project" value="InterPro"/>
</dbReference>
<dbReference type="SFLD" id="SFLDG01206">
    <property type="entry name" value="Xi.1"/>
    <property type="match status" value="1"/>
</dbReference>
<dbReference type="AlphaFoldDB" id="A0A0X3TP75"/>
<dbReference type="InterPro" id="IPR036282">
    <property type="entry name" value="Glutathione-S-Trfase_C_sf"/>
</dbReference>
<dbReference type="InterPro" id="IPR040079">
    <property type="entry name" value="Glutathione_S-Trfase"/>
</dbReference>
<accession>A0A0X3TP75</accession>
<dbReference type="SFLD" id="SFLDS00019">
    <property type="entry name" value="Glutathione_Transferase_(cytos"/>
    <property type="match status" value="1"/>
</dbReference>
<dbReference type="GO" id="GO:0005737">
    <property type="term" value="C:cytoplasm"/>
    <property type="evidence" value="ECO:0007669"/>
    <property type="project" value="TreeGrafter"/>
</dbReference>
<dbReference type="Pfam" id="PF13409">
    <property type="entry name" value="GST_N_2"/>
    <property type="match status" value="1"/>
</dbReference>
<comment type="caution">
    <text evidence="5">The sequence shown here is derived from an EMBL/GenBank/DDBJ whole genome shotgun (WGS) entry which is preliminary data.</text>
</comment>
<dbReference type="Proteomes" id="UP000053690">
    <property type="component" value="Unassembled WGS sequence"/>
</dbReference>
<dbReference type="PANTHER" id="PTHR32419:SF6">
    <property type="entry name" value="GLUTATHIONE S-TRANSFERASE OMEGA-LIKE 1-RELATED"/>
    <property type="match status" value="1"/>
</dbReference>
<dbReference type="SFLD" id="SFLDG01148">
    <property type="entry name" value="Xi_(cytGST)"/>
    <property type="match status" value="1"/>
</dbReference>
<dbReference type="FunFam" id="3.40.30.10:FF:000058">
    <property type="entry name" value="Glutathione S-transferase, omega"/>
    <property type="match status" value="1"/>
</dbReference>
<dbReference type="EMBL" id="LQBP01000009">
    <property type="protein sequence ID" value="KUJ77489.1"/>
    <property type="molecule type" value="Genomic_DNA"/>
</dbReference>
<name>A0A0X3TP75_9RHOB</name>
<evidence type="ECO:0000259" key="4">
    <source>
        <dbReference type="PROSITE" id="PS50405"/>
    </source>
</evidence>
<dbReference type="InterPro" id="IPR010987">
    <property type="entry name" value="Glutathione-S-Trfase_C-like"/>
</dbReference>
<dbReference type="Pfam" id="PF13410">
    <property type="entry name" value="GST_C_2"/>
    <property type="match status" value="1"/>
</dbReference>
<feature type="binding site" evidence="2">
    <location>
        <position position="96"/>
    </location>
    <ligand>
        <name>glutathione</name>
        <dbReference type="ChEBI" id="CHEBI:57925"/>
    </ligand>
</feature>
<sequence>MGLLVDGKWHDTWYDTKSTGGAFKRSTAQFRNWLTADGSAGPSGKAGFKAEPNRYHLYVSLACPWAHRTLIFRKLKGLSDLISVSVVHPDMLDKGWTFKTDEHGATGDKLFGLDYAHQIYTKADPNYSGRVTVPILWDKQQETIVSNESSEIIRMFNSAFDGITGNTDDYWPEAMRDEIEEVNARIYSNVNNGVYKSGFATSQQAYDAAVHPLFETLDWLEDRLAHKRYLMGDRVTEADWRLFTTLIRFDPVYHLHFKCNKRRLIDYPNLWAYTRELYQWPGVAETVNINHIVRHYHYSHDTINPNRIIPVNPVLDYMEPHGRGQRSAA</sequence>
<dbReference type="RefSeq" id="WP_068339136.1">
    <property type="nucleotide sequence ID" value="NZ_LQBP01000009.1"/>
</dbReference>
<keyword evidence="6" id="KW-1185">Reference proteome</keyword>
<dbReference type="InterPro" id="IPR036249">
    <property type="entry name" value="Thioredoxin-like_sf"/>
</dbReference>
<dbReference type="PROSITE" id="PS50405">
    <property type="entry name" value="GST_CTER"/>
    <property type="match status" value="1"/>
</dbReference>
<dbReference type="OrthoDB" id="9769158at2"/>
<feature type="domain" description="GST C-terminal" evidence="4">
    <location>
        <begin position="169"/>
        <end position="296"/>
    </location>
</feature>
<feature type="binding site" evidence="2">
    <location>
        <begin position="130"/>
        <end position="133"/>
    </location>
    <ligand>
        <name>glutathione</name>
        <dbReference type="ChEBI" id="CHEBI:57925"/>
    </ligand>
</feature>
<protein>
    <submittedName>
        <fullName evidence="5">Glutathione-dependent reductase</fullName>
    </submittedName>
</protein>
<organism evidence="5 6">
    <name type="scientific">Ruegeria profundi</name>
    <dbReference type="NCBI Taxonomy" id="1685378"/>
    <lineage>
        <taxon>Bacteria</taxon>
        <taxon>Pseudomonadati</taxon>
        <taxon>Pseudomonadota</taxon>
        <taxon>Alphaproteobacteria</taxon>
        <taxon>Rhodobacterales</taxon>
        <taxon>Roseobacteraceae</taxon>
        <taxon>Ruegeria</taxon>
    </lineage>
</organism>
<dbReference type="InterPro" id="IPR004045">
    <property type="entry name" value="Glutathione_S-Trfase_N"/>
</dbReference>
<dbReference type="PIRSF" id="PIRSF015753">
    <property type="entry name" value="GST"/>
    <property type="match status" value="1"/>
</dbReference>
<dbReference type="InterPro" id="IPR016639">
    <property type="entry name" value="GST_Omega/GSH"/>
</dbReference>
<proteinExistence type="predicted"/>
<reference evidence="6" key="1">
    <citation type="submission" date="2015-12" db="EMBL/GenBank/DDBJ databases">
        <authorList>
            <person name="Zhang G."/>
            <person name="Stingl U."/>
        </authorList>
    </citation>
    <scope>NUCLEOTIDE SEQUENCE [LARGE SCALE GENOMIC DNA]</scope>
    <source>
        <strain evidence="6">ZGT108</strain>
    </source>
</reference>
<evidence type="ECO:0000313" key="5">
    <source>
        <dbReference type="EMBL" id="KUJ77489.1"/>
    </source>
</evidence>
<dbReference type="CDD" id="cd03190">
    <property type="entry name" value="GST_C_Omega_like"/>
    <property type="match status" value="1"/>
</dbReference>
<feature type="binding site" evidence="2">
    <location>
        <begin position="148"/>
        <end position="149"/>
    </location>
    <ligand>
        <name>glutathione</name>
        <dbReference type="ChEBI" id="CHEBI:57925"/>
    </ligand>
</feature>
<dbReference type="SUPFAM" id="SSF52833">
    <property type="entry name" value="Thioredoxin-like"/>
    <property type="match status" value="1"/>
</dbReference>
<dbReference type="SUPFAM" id="SSF47616">
    <property type="entry name" value="GST C-terminal domain-like"/>
    <property type="match status" value="1"/>
</dbReference>
<feature type="active site" description="Proton donor/acceptor" evidence="1">
    <location>
        <position position="195"/>
    </location>
</feature>
<dbReference type="InterPro" id="IPR047047">
    <property type="entry name" value="GST_Omega-like_C"/>
</dbReference>
<feature type="site" description="Lowers pKa of active site Cys" evidence="3">
    <location>
        <position position="296"/>
    </location>
</feature>
<dbReference type="Gene3D" id="3.40.30.10">
    <property type="entry name" value="Glutaredoxin"/>
    <property type="match status" value="1"/>
</dbReference>
<evidence type="ECO:0000256" key="1">
    <source>
        <dbReference type="PIRSR" id="PIRSR015753-1"/>
    </source>
</evidence>